<accession>A0A811BMC2</accession>
<dbReference type="Proteomes" id="UP001253637">
    <property type="component" value="Segment"/>
</dbReference>
<feature type="region of interest" description="Disordered" evidence="1">
    <location>
        <begin position="229"/>
        <end position="250"/>
    </location>
</feature>
<feature type="compositionally biased region" description="Low complexity" evidence="1">
    <location>
        <begin position="241"/>
        <end position="250"/>
    </location>
</feature>
<proteinExistence type="predicted"/>
<feature type="region of interest" description="Disordered" evidence="1">
    <location>
        <begin position="85"/>
        <end position="106"/>
    </location>
</feature>
<name>A0A811BMC2_9VIRU</name>
<organism evidence="2 3">
    <name type="scientific">Pandoravirus japonicus</name>
    <dbReference type="NCBI Taxonomy" id="2823154"/>
    <lineage>
        <taxon>Viruses</taxon>
        <taxon>Pandoravirus</taxon>
    </lineage>
</organism>
<reference evidence="2" key="1">
    <citation type="submission" date="2021-04" db="EMBL/GenBank/DDBJ databases">
        <title>Draft Genome Sequence of Pandoravirus japonicus, Isolated from the Sabaishi River of Niigata, Japan.</title>
        <authorList>
            <person name="Hosokawa N."/>
            <person name="Takahashi H."/>
            <person name="Aoki K."/>
            <person name="Takemura M."/>
        </authorList>
    </citation>
    <scope>NUCLEOTIDE SEQUENCE</scope>
</reference>
<evidence type="ECO:0000256" key="1">
    <source>
        <dbReference type="SAM" id="MobiDB-lite"/>
    </source>
</evidence>
<sequence length="584" mass="59855">MPPLARGRAPPPPACADAAASVAICDLTSDGPIGSPEHYHEVIAALSTTSRCVAAADPLAVRPAIAKPRPMPGRAVARRMAVATTLAGDSRPRRAPQPQTNKTHSAPPALVALYMEGARAVASWPPAAASACAPRGDSSCDPCACGPACETSAGGIDCDTLDAADIEGSLRLRLASLEEAFEYQAARRLVAALDRVVARGAVHAVALHRPLWSRPACLACTAMGAPPRPSPVRLAQRHIESSSAPSSSSSLLDATDVATSLSSFDAAALATKQAAAAPFATLDGLCVYTATRAPDGSVAWTARRRSDATGRGLGTTAPTASTPSSGSFGGCARCAAGKRARGVVPTAPRTGAVAIVDVGEVVGAVAANLWEGIAGTVISINAGPDRRYRTLWSGVPGEAPETVGLLDAAAVPPTTWLATETRALVVGGAPRRPANGSDALYACARIAYATARLADTTARQRAAHTGTSTDPRRVRPATPLAYAPSMDSPLAALAWMRGAASLFGAAVGADRALCDSMISYRMHVLARDLERTPLAAPFDPTQLPDEVRDLARQLQASLCPIGQGPSGDDARPCPAALWPVSPYK</sequence>
<evidence type="ECO:0000313" key="3">
    <source>
        <dbReference type="Proteomes" id="UP001253637"/>
    </source>
</evidence>
<feature type="compositionally biased region" description="Low complexity" evidence="1">
    <location>
        <begin position="314"/>
        <end position="328"/>
    </location>
</feature>
<dbReference type="EMBL" id="LC625835">
    <property type="protein sequence ID" value="BCU03084.1"/>
    <property type="molecule type" value="Genomic_DNA"/>
</dbReference>
<feature type="region of interest" description="Disordered" evidence="1">
    <location>
        <begin position="301"/>
        <end position="328"/>
    </location>
</feature>
<evidence type="ECO:0000313" key="2">
    <source>
        <dbReference type="EMBL" id="BCU03084.1"/>
    </source>
</evidence>
<protein>
    <submittedName>
        <fullName evidence="2">Uncharacterized protein</fullName>
    </submittedName>
</protein>